<evidence type="ECO:0000256" key="8">
    <source>
        <dbReference type="SAM" id="Phobius"/>
    </source>
</evidence>
<evidence type="ECO:0000256" key="3">
    <source>
        <dbReference type="ARBA" id="ARBA00022801"/>
    </source>
</evidence>
<feature type="region of interest" description="Disordered" evidence="7">
    <location>
        <begin position="493"/>
        <end position="516"/>
    </location>
</feature>
<dbReference type="SUPFAM" id="SSF69322">
    <property type="entry name" value="Tricorn protease domain 2"/>
    <property type="match status" value="1"/>
</dbReference>
<dbReference type="InterPro" id="IPR050131">
    <property type="entry name" value="Peptidase_S8_subtilisin-like"/>
</dbReference>
<dbReference type="InterPro" id="IPR000209">
    <property type="entry name" value="Peptidase_S8/S53_dom"/>
</dbReference>
<dbReference type="Gene3D" id="3.40.50.200">
    <property type="entry name" value="Peptidase S8/S53 domain"/>
    <property type="match status" value="1"/>
</dbReference>
<dbReference type="InterPro" id="IPR015500">
    <property type="entry name" value="Peptidase_S8_subtilisin-rel"/>
</dbReference>
<keyword evidence="11" id="KW-1185">Reference proteome</keyword>
<dbReference type="SUPFAM" id="SSF52743">
    <property type="entry name" value="Subtilisin-like"/>
    <property type="match status" value="1"/>
</dbReference>
<feature type="compositionally biased region" description="Basic and acidic residues" evidence="7">
    <location>
        <begin position="95"/>
        <end position="110"/>
    </location>
</feature>
<feature type="active site" description="Charge relay system" evidence="5">
    <location>
        <position position="211"/>
    </location>
</feature>
<keyword evidence="8" id="KW-0812">Transmembrane</keyword>
<feature type="region of interest" description="Disordered" evidence="7">
    <location>
        <begin position="1"/>
        <end position="37"/>
    </location>
</feature>
<dbReference type="EMBL" id="JBEZFP010000116">
    <property type="protein sequence ID" value="MEU8138250.1"/>
    <property type="molecule type" value="Genomic_DNA"/>
</dbReference>
<protein>
    <submittedName>
        <fullName evidence="10">S8 family serine peptidase</fullName>
    </submittedName>
</protein>
<organism evidence="10 11">
    <name type="scientific">Streptodolium elevatio</name>
    <dbReference type="NCBI Taxonomy" id="3157996"/>
    <lineage>
        <taxon>Bacteria</taxon>
        <taxon>Bacillati</taxon>
        <taxon>Actinomycetota</taxon>
        <taxon>Actinomycetes</taxon>
        <taxon>Kitasatosporales</taxon>
        <taxon>Streptomycetaceae</taxon>
        <taxon>Streptodolium</taxon>
    </lineage>
</organism>
<evidence type="ECO:0000259" key="9">
    <source>
        <dbReference type="Pfam" id="PF00082"/>
    </source>
</evidence>
<evidence type="ECO:0000256" key="4">
    <source>
        <dbReference type="ARBA" id="ARBA00022825"/>
    </source>
</evidence>
<keyword evidence="8" id="KW-1133">Transmembrane helix</keyword>
<feature type="transmembrane region" description="Helical" evidence="8">
    <location>
        <begin position="43"/>
        <end position="64"/>
    </location>
</feature>
<dbReference type="InterPro" id="IPR023828">
    <property type="entry name" value="Peptidase_S8_Ser-AS"/>
</dbReference>
<evidence type="ECO:0000256" key="2">
    <source>
        <dbReference type="ARBA" id="ARBA00022670"/>
    </source>
</evidence>
<comment type="similarity">
    <text evidence="1 5 6">Belongs to the peptidase S8 family.</text>
</comment>
<evidence type="ECO:0000256" key="5">
    <source>
        <dbReference type="PROSITE-ProRule" id="PRU01240"/>
    </source>
</evidence>
<dbReference type="InterPro" id="IPR036852">
    <property type="entry name" value="Peptidase_S8/S53_dom_sf"/>
</dbReference>
<sequence>MSAPPPPSHPPNQPPRPPGPPTVPGYPPGGGGARPPAPRRRRVFGLIAVGVVLALVAAVLVVVLRDDDGPAGRIRPADVLDDRQLALIRQAVPDPKCDRPDPAPRPDDPSLRALDVMRVDGTCLSMTTEYLPADQVQARRDALSRDPAVVESAVAPPMSPDTLPISPDAVDLPALEDRRDNQWALDVLGVPQGSTDLPWPDGTGVVVAVVDSGIDETHPDLAAAVVGRRHFAGEGAHDPDGHGTHVAGIIGARNGNGGITGVAPGVSILDVPVALKGINPSGPSSWVGVVWAVNHGADVVNMSFGAAYKSYDTPEYRGAITLWAATVQYARAAQVVLVSSGGNCGGRFAGNPLDKDCVDRNQRQVPQTFDGVVNVGAVDRNREVTSYSTKRDEIDLVAPGGDNGGPPVGPWTVDMVESDAPGGDFARIQGTSQAAPHVAAAAAIARFVRPDASADEIIAALRDSADMKKLYVLNRDKKGSGRGLLNIPGMLDRMRAGPPAPSPGTPTGPSPTPGPADLAARTQAAYVTDGTLYVYDGKTSNSVRRVDPQAPVRWLTWSADHTLLVGADRSTLFSWAGPGTQVVEKPCDWCDDPNSRPALVDNAAVTDPSGGAATGDLVVRMSYDGTLTRFNAHTLDEIGSSPVVFPHDQVGNITLHGSVGGKLFVHTSGGAHSLDTMWLVDPTSGQAGPSHEVFGSVLGDVGVPGIGDSGDIAVSADGTKVALATGYSSCGSPEGIHVLAGADLKEISQTKAPPGLQVDELFFNGGSLFGTMSTYLIASGQPCKRLAPAGLWQLNGTSWQRLDQKMTTGRPLEGRTGTTEHGWLTVRDGKAALEPATPTDLAQGDLGPVAGRVWATPTRTEVPIPPPR</sequence>
<keyword evidence="8" id="KW-0472">Membrane</keyword>
<dbReference type="PANTHER" id="PTHR43806">
    <property type="entry name" value="PEPTIDASE S8"/>
    <property type="match status" value="1"/>
</dbReference>
<dbReference type="PROSITE" id="PS00137">
    <property type="entry name" value="SUBTILASE_HIS"/>
    <property type="match status" value="1"/>
</dbReference>
<evidence type="ECO:0000256" key="7">
    <source>
        <dbReference type="SAM" id="MobiDB-lite"/>
    </source>
</evidence>
<keyword evidence="2 5" id="KW-0645">Protease</keyword>
<accession>A0ABV3DR71</accession>
<feature type="active site" description="Charge relay system" evidence="5">
    <location>
        <position position="242"/>
    </location>
</feature>
<dbReference type="PROSITE" id="PS00136">
    <property type="entry name" value="SUBTILASE_ASP"/>
    <property type="match status" value="1"/>
</dbReference>
<proteinExistence type="inferred from homology"/>
<evidence type="ECO:0000256" key="1">
    <source>
        <dbReference type="ARBA" id="ARBA00011073"/>
    </source>
</evidence>
<evidence type="ECO:0000256" key="6">
    <source>
        <dbReference type="RuleBase" id="RU003355"/>
    </source>
</evidence>
<evidence type="ECO:0000313" key="10">
    <source>
        <dbReference type="EMBL" id="MEU8138250.1"/>
    </source>
</evidence>
<keyword evidence="3 5" id="KW-0378">Hydrolase</keyword>
<dbReference type="RefSeq" id="WP_358361327.1">
    <property type="nucleotide sequence ID" value="NZ_JBEZFP010000116.1"/>
</dbReference>
<feature type="active site" description="Charge relay system" evidence="5">
    <location>
        <position position="432"/>
    </location>
</feature>
<feature type="compositionally biased region" description="Pro residues" evidence="7">
    <location>
        <begin position="498"/>
        <end position="514"/>
    </location>
</feature>
<keyword evidence="4 5" id="KW-0720">Serine protease</keyword>
<comment type="caution">
    <text evidence="10">The sequence shown here is derived from an EMBL/GenBank/DDBJ whole genome shotgun (WGS) entry which is preliminary data.</text>
</comment>
<dbReference type="Proteomes" id="UP001551482">
    <property type="component" value="Unassembled WGS sequence"/>
</dbReference>
<dbReference type="PROSITE" id="PS00138">
    <property type="entry name" value="SUBTILASE_SER"/>
    <property type="match status" value="1"/>
</dbReference>
<feature type="region of interest" description="Disordered" evidence="7">
    <location>
        <begin position="91"/>
        <end position="110"/>
    </location>
</feature>
<name>A0ABV3DR71_9ACTN</name>
<dbReference type="PROSITE" id="PS51892">
    <property type="entry name" value="SUBTILASE"/>
    <property type="match status" value="1"/>
</dbReference>
<feature type="domain" description="Peptidase S8/S53" evidence="9">
    <location>
        <begin position="202"/>
        <end position="472"/>
    </location>
</feature>
<gene>
    <name evidence="10" type="ORF">AB0C36_32680</name>
</gene>
<dbReference type="InterPro" id="IPR023827">
    <property type="entry name" value="Peptidase_S8_Asp-AS"/>
</dbReference>
<dbReference type="Pfam" id="PF00082">
    <property type="entry name" value="Peptidase_S8"/>
    <property type="match status" value="1"/>
</dbReference>
<dbReference type="PANTHER" id="PTHR43806:SF11">
    <property type="entry name" value="CEREVISIN-RELATED"/>
    <property type="match status" value="1"/>
</dbReference>
<feature type="compositionally biased region" description="Pro residues" evidence="7">
    <location>
        <begin position="1"/>
        <end position="27"/>
    </location>
</feature>
<evidence type="ECO:0000313" key="11">
    <source>
        <dbReference type="Proteomes" id="UP001551482"/>
    </source>
</evidence>
<dbReference type="InterPro" id="IPR022398">
    <property type="entry name" value="Peptidase_S8_His-AS"/>
</dbReference>
<reference evidence="10 11" key="1">
    <citation type="submission" date="2024-06" db="EMBL/GenBank/DDBJ databases">
        <title>The Natural Products Discovery Center: Release of the First 8490 Sequenced Strains for Exploring Actinobacteria Biosynthetic Diversity.</title>
        <authorList>
            <person name="Kalkreuter E."/>
            <person name="Kautsar S.A."/>
            <person name="Yang D."/>
            <person name="Bader C.D."/>
            <person name="Teijaro C.N."/>
            <person name="Fluegel L."/>
            <person name="Davis C.M."/>
            <person name="Simpson J.R."/>
            <person name="Lauterbach L."/>
            <person name="Steele A.D."/>
            <person name="Gui C."/>
            <person name="Meng S."/>
            <person name="Li G."/>
            <person name="Viehrig K."/>
            <person name="Ye F."/>
            <person name="Su P."/>
            <person name="Kiefer A.F."/>
            <person name="Nichols A."/>
            <person name="Cepeda A.J."/>
            <person name="Yan W."/>
            <person name="Fan B."/>
            <person name="Jiang Y."/>
            <person name="Adhikari A."/>
            <person name="Zheng C.-J."/>
            <person name="Schuster L."/>
            <person name="Cowan T.M."/>
            <person name="Smanski M.J."/>
            <person name="Chevrette M.G."/>
            <person name="De Carvalho L.P.S."/>
            <person name="Shen B."/>
        </authorList>
    </citation>
    <scope>NUCLEOTIDE SEQUENCE [LARGE SCALE GENOMIC DNA]</scope>
    <source>
        <strain evidence="10 11">NPDC048946</strain>
    </source>
</reference>
<dbReference type="PRINTS" id="PR00723">
    <property type="entry name" value="SUBTILISIN"/>
</dbReference>